<dbReference type="Gene3D" id="1.20.1260.10">
    <property type="match status" value="2"/>
</dbReference>
<reference evidence="2" key="1">
    <citation type="journal article" date="2019" name="Int. J. Syst. Evol. Microbiol.">
        <title>The Global Catalogue of Microorganisms (GCM) 10K type strain sequencing project: providing services to taxonomists for standard genome sequencing and annotation.</title>
        <authorList>
            <consortium name="The Broad Institute Genomics Platform"/>
            <consortium name="The Broad Institute Genome Sequencing Center for Infectious Disease"/>
            <person name="Wu L."/>
            <person name="Ma J."/>
        </authorList>
    </citation>
    <scope>NUCLEOTIDE SEQUENCE [LARGE SCALE GENOMIC DNA]</scope>
    <source>
        <strain evidence="2">KCTC 13193</strain>
    </source>
</reference>
<keyword evidence="2" id="KW-1185">Reference proteome</keyword>
<comment type="caution">
    <text evidence="1">The sequence shown here is derived from an EMBL/GenBank/DDBJ whole genome shotgun (WGS) entry which is preliminary data.</text>
</comment>
<organism evidence="1 2">
    <name type="scientific">Virgibacillus sediminis</name>
    <dbReference type="NCBI Taxonomy" id="202260"/>
    <lineage>
        <taxon>Bacteria</taxon>
        <taxon>Bacillati</taxon>
        <taxon>Bacillota</taxon>
        <taxon>Bacilli</taxon>
        <taxon>Bacillales</taxon>
        <taxon>Bacillaceae</taxon>
        <taxon>Virgibacillus</taxon>
    </lineage>
</organism>
<dbReference type="InterPro" id="IPR021617">
    <property type="entry name" value="DUF3231"/>
</dbReference>
<dbReference type="Proteomes" id="UP001595387">
    <property type="component" value="Unassembled WGS sequence"/>
</dbReference>
<sequence>MEQEYHAGLSSAEMANLWTTYQGDSMSICVFSYFLKHVEDEDVKKLMTRALDISRNHVEMIRRIFKVEDIHIPQGFGEQDVNLGADSLFTDVFYLHYVKQMAKGGLETYSRLLPDIYRRDIRAFFSNCLTSTVELNDAVTRLMLEKGIAVRPPAIPEAKKVEFVEKQSFLLEGLGDRPLTGLEVSNLHKNILTNELGSALATAFSQVVESDRLRKYILRGKDISIKHVRVFTDYLNNHSLPAPTTIDETVTDSTEAPFSDKLISYHFNLMTYSGMGNYGSSISQSQRSDLAIDYSRLLTEIMKFGEDGINIMIDNGWLEQPPMAAERKS</sequence>
<evidence type="ECO:0000313" key="1">
    <source>
        <dbReference type="EMBL" id="MFC2949335.1"/>
    </source>
</evidence>
<dbReference type="Pfam" id="PF11553">
    <property type="entry name" value="DUF3231"/>
    <property type="match status" value="2"/>
</dbReference>
<dbReference type="EMBL" id="JBHRRZ010000035">
    <property type="protein sequence ID" value="MFC2949335.1"/>
    <property type="molecule type" value="Genomic_DNA"/>
</dbReference>
<gene>
    <name evidence="1" type="ORF">ACFODW_13520</name>
</gene>
<dbReference type="InterPro" id="IPR012347">
    <property type="entry name" value="Ferritin-like"/>
</dbReference>
<accession>A0ABV7A8Y4</accession>
<dbReference type="RefSeq" id="WP_390307301.1">
    <property type="nucleotide sequence ID" value="NZ_JBHRRZ010000035.1"/>
</dbReference>
<name>A0ABV7A8Y4_9BACI</name>
<proteinExistence type="predicted"/>
<protein>
    <submittedName>
        <fullName evidence="1">DUF3231 family protein</fullName>
    </submittedName>
</protein>
<evidence type="ECO:0000313" key="2">
    <source>
        <dbReference type="Proteomes" id="UP001595387"/>
    </source>
</evidence>